<dbReference type="PANTHER" id="PTHR33375:SF1">
    <property type="entry name" value="CHROMOSOME-PARTITIONING PROTEIN PARB-RELATED"/>
    <property type="match status" value="1"/>
</dbReference>
<accession>A0ABV4E285</accession>
<dbReference type="Pfam" id="PF17762">
    <property type="entry name" value="HTH_ParB"/>
    <property type="match status" value="1"/>
</dbReference>
<keyword evidence="3" id="KW-1185">Reference proteome</keyword>
<evidence type="ECO:0000313" key="3">
    <source>
        <dbReference type="Proteomes" id="UP001565243"/>
    </source>
</evidence>
<dbReference type="Proteomes" id="UP001565243">
    <property type="component" value="Unassembled WGS sequence"/>
</dbReference>
<comment type="caution">
    <text evidence="2">The sequence shown here is derived from an EMBL/GenBank/DDBJ whole genome shotgun (WGS) entry which is preliminary data.</text>
</comment>
<dbReference type="PANTHER" id="PTHR33375">
    <property type="entry name" value="CHROMOSOME-PARTITIONING PROTEIN PARB-RELATED"/>
    <property type="match status" value="1"/>
</dbReference>
<dbReference type="SUPFAM" id="SSF109709">
    <property type="entry name" value="KorB DNA-binding domain-like"/>
    <property type="match status" value="1"/>
</dbReference>
<protein>
    <submittedName>
        <fullName evidence="2">ParB/RepB/Spo0J family partition protein</fullName>
    </submittedName>
</protein>
<dbReference type="InterPro" id="IPR041468">
    <property type="entry name" value="HTH_ParB/Spo0J"/>
</dbReference>
<gene>
    <name evidence="2" type="ORF">AB6T85_00875</name>
</gene>
<evidence type="ECO:0000259" key="1">
    <source>
        <dbReference type="Pfam" id="PF17762"/>
    </source>
</evidence>
<name>A0ABV4E285_9GAMM</name>
<dbReference type="Gene3D" id="1.10.10.2830">
    <property type="match status" value="1"/>
</dbReference>
<dbReference type="SUPFAM" id="SSF110849">
    <property type="entry name" value="ParB/Sulfiredoxin"/>
    <property type="match status" value="1"/>
</dbReference>
<reference evidence="2 3" key="1">
    <citation type="submission" date="2024-07" db="EMBL/GenBank/DDBJ databases">
        <authorList>
            <person name="Hebao G."/>
        </authorList>
    </citation>
    <scope>NUCLEOTIDE SEQUENCE [LARGE SCALE GENOMIC DNA]</scope>
    <source>
        <strain evidence="2 3">ACCC 02193</strain>
    </source>
</reference>
<dbReference type="InterPro" id="IPR036086">
    <property type="entry name" value="ParB/Sulfiredoxin_sf"/>
</dbReference>
<dbReference type="InterPro" id="IPR050336">
    <property type="entry name" value="Chromosome_partition/occlusion"/>
</dbReference>
<dbReference type="RefSeq" id="WP_369894600.1">
    <property type="nucleotide sequence ID" value="NZ_JBGFFX010000001.1"/>
</dbReference>
<feature type="domain" description="ParB/Spo0J HTH" evidence="1">
    <location>
        <begin position="121"/>
        <end position="189"/>
    </location>
</feature>
<sequence>MSSLSLLYKAKDKNGTETTVKKTFLVPLSELYVEPGYNVREIDQEHAAEFRDAFIAGEFVPPLAVQVTEQGVKIIDGHHRYYGAIAATESGTEIPRLECKDFVGTEADRIAFMVTSSQGKALAPLERAAAYQRLSNQGWEVAEIAKKVKRSVADVNYHLQLLECGDGLIAMVKSGEVAPTTAVALSQQHGAAAESVALAQMDKARAAGKKKLTKSDAMPQFSAKKARRLVELLVDAQHARYGDFDHLILSHGTANEIQRILAAYCAGIALSTQ</sequence>
<dbReference type="EMBL" id="JBGFFX010000001">
    <property type="protein sequence ID" value="MEY8768994.1"/>
    <property type="molecule type" value="Genomic_DNA"/>
</dbReference>
<evidence type="ECO:0000313" key="2">
    <source>
        <dbReference type="EMBL" id="MEY8768994.1"/>
    </source>
</evidence>
<proteinExistence type="predicted"/>
<organism evidence="2 3">
    <name type="scientific">Erwinia aeris</name>
    <dbReference type="NCBI Taxonomy" id="3239803"/>
    <lineage>
        <taxon>Bacteria</taxon>
        <taxon>Pseudomonadati</taxon>
        <taxon>Pseudomonadota</taxon>
        <taxon>Gammaproteobacteria</taxon>
        <taxon>Enterobacterales</taxon>
        <taxon>Erwiniaceae</taxon>
        <taxon>Erwinia</taxon>
    </lineage>
</organism>